<feature type="signal peptide" evidence="1">
    <location>
        <begin position="1"/>
        <end position="21"/>
    </location>
</feature>
<dbReference type="EMBL" id="CACVAQ010000339">
    <property type="protein sequence ID" value="CAA6824089.1"/>
    <property type="molecule type" value="Genomic_DNA"/>
</dbReference>
<accession>A0A6S6UBH8</accession>
<keyword evidence="1" id="KW-0732">Signal</keyword>
<reference evidence="2" key="1">
    <citation type="submission" date="2020-01" db="EMBL/GenBank/DDBJ databases">
        <authorList>
            <person name="Meier V. D."/>
            <person name="Meier V D."/>
        </authorList>
    </citation>
    <scope>NUCLEOTIDE SEQUENCE</scope>
    <source>
        <strain evidence="2">HLG_WM_MAG_10</strain>
    </source>
</reference>
<sequence length="254" mass="28697">MQNSTLLLILLLTCFSYNSQAQEGWTIAYNKNQFAAQDVPNSLIEKQQKLAARSYAQVNCVGLAPDGGWVISYANTAQKPVEAYLSWDGPQRDFMAVLQEIKAAGSTIQQITFSPLNAYQNQSWVVLYDNKEANWKNIAPSLINKIIELSRANKQIKSVGLSINGGWVLVAENNEVFWEMIPEKMITKIKVLQNSNKLIQQVVFNLDNGWVLLYDKNEATWDRIPATLIQELKNLQTQNATIHGINFYTIKGKL</sequence>
<evidence type="ECO:0000256" key="1">
    <source>
        <dbReference type="SAM" id="SignalP"/>
    </source>
</evidence>
<gene>
    <name evidence="2" type="ORF">HELGO_WM47917</name>
</gene>
<organism evidence="2">
    <name type="scientific">uncultured Aureispira sp</name>
    <dbReference type="NCBI Taxonomy" id="1331704"/>
    <lineage>
        <taxon>Bacteria</taxon>
        <taxon>Pseudomonadati</taxon>
        <taxon>Bacteroidota</taxon>
        <taxon>Saprospiria</taxon>
        <taxon>Saprospirales</taxon>
        <taxon>Saprospiraceae</taxon>
        <taxon>Aureispira</taxon>
        <taxon>environmental samples</taxon>
    </lineage>
</organism>
<name>A0A6S6UBH8_9BACT</name>
<dbReference type="AlphaFoldDB" id="A0A6S6UBH8"/>
<evidence type="ECO:0000313" key="2">
    <source>
        <dbReference type="EMBL" id="CAA6824089.1"/>
    </source>
</evidence>
<proteinExistence type="predicted"/>
<protein>
    <submittedName>
        <fullName evidence="2">Uncharacterized protein</fullName>
    </submittedName>
</protein>
<feature type="chain" id="PRO_5028385635" evidence="1">
    <location>
        <begin position="22"/>
        <end position="254"/>
    </location>
</feature>